<keyword evidence="2" id="KW-1185">Reference proteome</keyword>
<dbReference type="WBParaSite" id="TREG1_74900.2">
    <property type="protein sequence ID" value="TREG1_74900.2"/>
    <property type="gene ID" value="TREG1_74900"/>
</dbReference>
<proteinExistence type="predicted"/>
<feature type="compositionally biased region" description="Polar residues" evidence="1">
    <location>
        <begin position="250"/>
        <end position="261"/>
    </location>
</feature>
<dbReference type="WBParaSite" id="TREG1_74900.1">
    <property type="protein sequence ID" value="TREG1_74900.1"/>
    <property type="gene ID" value="TREG1_74900"/>
</dbReference>
<evidence type="ECO:0000313" key="3">
    <source>
        <dbReference type="WBParaSite" id="TREG1_74900.1"/>
    </source>
</evidence>
<dbReference type="Proteomes" id="UP000050795">
    <property type="component" value="Unassembled WGS sequence"/>
</dbReference>
<feature type="region of interest" description="Disordered" evidence="1">
    <location>
        <begin position="250"/>
        <end position="291"/>
    </location>
</feature>
<reference evidence="2" key="1">
    <citation type="submission" date="2022-06" db="EMBL/GenBank/DDBJ databases">
        <authorList>
            <person name="Berger JAMES D."/>
            <person name="Berger JAMES D."/>
        </authorList>
    </citation>
    <scope>NUCLEOTIDE SEQUENCE [LARGE SCALE GENOMIC DNA]</scope>
</reference>
<accession>A0AA85KD26</accession>
<sequence>MLNRYNKKCFGYLNNQVPKSPPQRTIYMTRNRSLPFVHHSKPNFMPIRRIKSTGDQITVDAYSDVNPGVVHPSMEEVLTEYIIDTLVDCFKYQSLSTRQSPVVEHNSIQSHKVCNTNIKKLPKMQLNDSKRKHSEFPRGKPDRLDSNICTYQSLSESKNFSEKNHHHKTGFVTANRMRTLCSEKIRSTKHPISNLEKNRYNKVSNDIHSVRFCSPKSENKLTSSNIPLSPVYAVPDNIDETVHYRKYSKVTSQDISTQQQQRRCDVSKPLSTSTTYRMKKKKGSQSVTSRLSHMPVTNLTSSLLTSNQSVDNGTAV</sequence>
<evidence type="ECO:0000256" key="1">
    <source>
        <dbReference type="SAM" id="MobiDB-lite"/>
    </source>
</evidence>
<dbReference type="AlphaFoldDB" id="A0AA85KD26"/>
<evidence type="ECO:0000313" key="2">
    <source>
        <dbReference type="Proteomes" id="UP000050795"/>
    </source>
</evidence>
<organism evidence="2 3">
    <name type="scientific">Trichobilharzia regenti</name>
    <name type="common">Nasal bird schistosome</name>
    <dbReference type="NCBI Taxonomy" id="157069"/>
    <lineage>
        <taxon>Eukaryota</taxon>
        <taxon>Metazoa</taxon>
        <taxon>Spiralia</taxon>
        <taxon>Lophotrochozoa</taxon>
        <taxon>Platyhelminthes</taxon>
        <taxon>Trematoda</taxon>
        <taxon>Digenea</taxon>
        <taxon>Strigeidida</taxon>
        <taxon>Schistosomatoidea</taxon>
        <taxon>Schistosomatidae</taxon>
        <taxon>Trichobilharzia</taxon>
    </lineage>
</organism>
<name>A0AA85KD26_TRIRE</name>
<reference evidence="3 4" key="2">
    <citation type="submission" date="2023-11" db="UniProtKB">
        <authorList>
            <consortium name="WormBaseParasite"/>
        </authorList>
    </citation>
    <scope>IDENTIFICATION</scope>
</reference>
<protein>
    <submittedName>
        <fullName evidence="3 4">Spermatogenesis associated 6</fullName>
    </submittedName>
</protein>
<evidence type="ECO:0000313" key="4">
    <source>
        <dbReference type="WBParaSite" id="TREG1_74900.2"/>
    </source>
</evidence>